<organism evidence="2 3">
    <name type="scientific">Candidatus Parvarchaeum acidophilus ARMAN-5</name>
    <dbReference type="NCBI Taxonomy" id="662762"/>
    <lineage>
        <taxon>Archaea</taxon>
        <taxon>Candidatus Parvarchaeota</taxon>
        <taxon>Candidatus Parvarchaeum</taxon>
    </lineage>
</organism>
<dbReference type="SUPFAM" id="SSF52980">
    <property type="entry name" value="Restriction endonuclease-like"/>
    <property type="match status" value="1"/>
</dbReference>
<evidence type="ECO:0000313" key="3">
    <source>
        <dbReference type="Proteomes" id="UP000009376"/>
    </source>
</evidence>
<reference evidence="2 3" key="1">
    <citation type="journal article" date="2010" name="Proc. Natl. Acad. Sci. U.S.A.">
        <title>Enigmatic, ultrasmall, uncultivated Archaea.</title>
        <authorList>
            <person name="Baker B.J."/>
            <person name="Comolli L.R."/>
            <person name="Dick G.J."/>
            <person name="Hauser L.J."/>
            <person name="Hyatt D."/>
            <person name="Dill B.D."/>
            <person name="Land M.L."/>
            <person name="Verberkmoes N.C."/>
            <person name="Hettich R.L."/>
            <person name="Banfield J.F."/>
        </authorList>
    </citation>
    <scope>NUCLEOTIDE SEQUENCE [LARGE SCALE GENOMIC DNA]</scope>
</reference>
<dbReference type="InterPro" id="IPR002732">
    <property type="entry name" value="Hjc"/>
</dbReference>
<sequence>MLNKMKGYRAERNIKLTFIKRGWKVVRAGGSLGEYDIIAFKDGKCIFVQIKSTSKNKFYYYGYMEDTYEGFPFRLAVHFDRGKTRITIPQKVVSQEDGIDLEEFLDKMG</sequence>
<proteinExistence type="predicted"/>
<dbReference type="AlphaFoldDB" id="D6GVB4"/>
<name>D6GVB4_PARA5</name>
<dbReference type="InterPro" id="IPR011856">
    <property type="entry name" value="tRNA_endonuc-like_dom_sf"/>
</dbReference>
<dbReference type="Gene3D" id="3.40.1350.10">
    <property type="match status" value="1"/>
</dbReference>
<dbReference type="Proteomes" id="UP000009376">
    <property type="component" value="Unassembled WGS sequence"/>
</dbReference>
<dbReference type="GO" id="GO:0008821">
    <property type="term" value="F:crossover junction DNA endonuclease activity"/>
    <property type="evidence" value="ECO:0007669"/>
    <property type="project" value="UniProtKB-EC"/>
</dbReference>
<gene>
    <name evidence="2" type="ORF">BJBARM5_0426</name>
</gene>
<dbReference type="GO" id="GO:0003676">
    <property type="term" value="F:nucleic acid binding"/>
    <property type="evidence" value="ECO:0007669"/>
    <property type="project" value="InterPro"/>
</dbReference>
<dbReference type="InterPro" id="IPR011335">
    <property type="entry name" value="Restrct_endonuc-II-like"/>
</dbReference>
<dbReference type="Pfam" id="PF01870">
    <property type="entry name" value="Hjc"/>
    <property type="match status" value="1"/>
</dbReference>
<evidence type="ECO:0000313" key="2">
    <source>
        <dbReference type="EMBL" id="EFD92835.1"/>
    </source>
</evidence>
<dbReference type="EMBL" id="GG745552">
    <property type="protein sequence ID" value="EFD92835.1"/>
    <property type="molecule type" value="Genomic_DNA"/>
</dbReference>
<protein>
    <submittedName>
        <fullName evidence="2">Resolvase, Holliday junction-type</fullName>
    </submittedName>
</protein>
<comment type="catalytic activity">
    <reaction evidence="1">
        <text>Endonucleolytic cleavage at a junction such as a reciprocal single-stranded crossover between two homologous DNA duplexes (Holliday junction).</text>
        <dbReference type="EC" id="3.1.21.10"/>
    </reaction>
</comment>
<evidence type="ECO:0000256" key="1">
    <source>
        <dbReference type="ARBA" id="ARBA00029354"/>
    </source>
</evidence>
<accession>D6GVB4</accession>